<dbReference type="Gene3D" id="3.60.10.10">
    <property type="entry name" value="Endonuclease/exonuclease/phosphatase"/>
    <property type="match status" value="1"/>
</dbReference>
<evidence type="ECO:0000256" key="1">
    <source>
        <dbReference type="SAM" id="MobiDB-lite"/>
    </source>
</evidence>
<dbReference type="VEuPathDB" id="VectorBase:HLOH_062649"/>
<evidence type="ECO:0000313" key="2">
    <source>
        <dbReference type="EMBL" id="KAH9375855.1"/>
    </source>
</evidence>
<keyword evidence="3" id="KW-1185">Reference proteome</keyword>
<evidence type="ECO:0000313" key="3">
    <source>
        <dbReference type="Proteomes" id="UP000821853"/>
    </source>
</evidence>
<dbReference type="AlphaFoldDB" id="A0A9J6GMT6"/>
<feature type="region of interest" description="Disordered" evidence="1">
    <location>
        <begin position="1"/>
        <end position="29"/>
    </location>
</feature>
<gene>
    <name evidence="2" type="ORF">HPB48_014557</name>
</gene>
<dbReference type="Proteomes" id="UP000821853">
    <property type="component" value="Chromosome 5"/>
</dbReference>
<proteinExistence type="predicted"/>
<reference evidence="2 3" key="1">
    <citation type="journal article" date="2020" name="Cell">
        <title>Large-Scale Comparative Analyses of Tick Genomes Elucidate Their Genetic Diversity and Vector Capacities.</title>
        <authorList>
            <consortium name="Tick Genome and Microbiome Consortium (TIGMIC)"/>
            <person name="Jia N."/>
            <person name="Wang J."/>
            <person name="Shi W."/>
            <person name="Du L."/>
            <person name="Sun Y."/>
            <person name="Zhan W."/>
            <person name="Jiang J.F."/>
            <person name="Wang Q."/>
            <person name="Zhang B."/>
            <person name="Ji P."/>
            <person name="Bell-Sakyi L."/>
            <person name="Cui X.M."/>
            <person name="Yuan T.T."/>
            <person name="Jiang B.G."/>
            <person name="Yang W.F."/>
            <person name="Lam T.T."/>
            <person name="Chang Q.C."/>
            <person name="Ding S.J."/>
            <person name="Wang X.J."/>
            <person name="Zhu J.G."/>
            <person name="Ruan X.D."/>
            <person name="Zhao L."/>
            <person name="Wei J.T."/>
            <person name="Ye R.Z."/>
            <person name="Que T.C."/>
            <person name="Du C.H."/>
            <person name="Zhou Y.H."/>
            <person name="Cheng J.X."/>
            <person name="Dai P.F."/>
            <person name="Guo W.B."/>
            <person name="Han X.H."/>
            <person name="Huang E.J."/>
            <person name="Li L.F."/>
            <person name="Wei W."/>
            <person name="Gao Y.C."/>
            <person name="Liu J.Z."/>
            <person name="Shao H.Z."/>
            <person name="Wang X."/>
            <person name="Wang C.C."/>
            <person name="Yang T.C."/>
            <person name="Huo Q.B."/>
            <person name="Li W."/>
            <person name="Chen H.Y."/>
            <person name="Chen S.E."/>
            <person name="Zhou L.G."/>
            <person name="Ni X.B."/>
            <person name="Tian J.H."/>
            <person name="Sheng Y."/>
            <person name="Liu T."/>
            <person name="Pan Y.S."/>
            <person name="Xia L.Y."/>
            <person name="Li J."/>
            <person name="Zhao F."/>
            <person name="Cao W.C."/>
        </authorList>
    </citation>
    <scope>NUCLEOTIDE SEQUENCE [LARGE SCALE GENOMIC DNA]</scope>
    <source>
        <strain evidence="2">HaeL-2018</strain>
    </source>
</reference>
<organism evidence="2 3">
    <name type="scientific">Haemaphysalis longicornis</name>
    <name type="common">Bush tick</name>
    <dbReference type="NCBI Taxonomy" id="44386"/>
    <lineage>
        <taxon>Eukaryota</taxon>
        <taxon>Metazoa</taxon>
        <taxon>Ecdysozoa</taxon>
        <taxon>Arthropoda</taxon>
        <taxon>Chelicerata</taxon>
        <taxon>Arachnida</taxon>
        <taxon>Acari</taxon>
        <taxon>Parasitiformes</taxon>
        <taxon>Ixodida</taxon>
        <taxon>Ixodoidea</taxon>
        <taxon>Ixodidae</taxon>
        <taxon>Haemaphysalinae</taxon>
        <taxon>Haemaphysalis</taxon>
    </lineage>
</organism>
<sequence>MEKHSPTLLNEPGVPTRTGNSVTNDTTPDLTWISGTLEMEWKCGDVDLGSDHKIININIHGPKYKA</sequence>
<name>A0A9J6GMT6_HAELO</name>
<feature type="compositionally biased region" description="Polar residues" evidence="1">
    <location>
        <begin position="17"/>
        <end position="29"/>
    </location>
</feature>
<dbReference type="EMBL" id="JABSTR010000007">
    <property type="protein sequence ID" value="KAH9375855.1"/>
    <property type="molecule type" value="Genomic_DNA"/>
</dbReference>
<accession>A0A9J6GMT6</accession>
<dbReference type="InterPro" id="IPR036691">
    <property type="entry name" value="Endo/exonu/phosph_ase_sf"/>
</dbReference>
<dbReference type="OrthoDB" id="6513770at2759"/>
<comment type="caution">
    <text evidence="2">The sequence shown here is derived from an EMBL/GenBank/DDBJ whole genome shotgun (WGS) entry which is preliminary data.</text>
</comment>
<protein>
    <submittedName>
        <fullName evidence="2">Uncharacterized protein</fullName>
    </submittedName>
</protein>